<dbReference type="EMBL" id="AYEU01000006">
    <property type="protein sequence ID" value="ESK51133.1"/>
    <property type="molecule type" value="Genomic_DNA"/>
</dbReference>
<evidence type="ECO:0000256" key="1">
    <source>
        <dbReference type="SAM" id="Phobius"/>
    </source>
</evidence>
<dbReference type="CDD" id="cd00291">
    <property type="entry name" value="SirA_YedF_YeeD"/>
    <property type="match status" value="1"/>
</dbReference>
<dbReference type="InterPro" id="IPR036868">
    <property type="entry name" value="TusA-like_sf"/>
</dbReference>
<proteinExistence type="predicted"/>
<protein>
    <recommendedName>
        <fullName evidence="2">UPF0033 domain-containing protein</fullName>
    </recommendedName>
</protein>
<gene>
    <name evidence="3" type="ORF">P255_01639</name>
</gene>
<keyword evidence="4" id="KW-1185">Reference proteome</keyword>
<comment type="caution">
    <text evidence="3">The sequence shown here is derived from an EMBL/GenBank/DDBJ whole genome shotgun (WGS) entry which is preliminary data.</text>
</comment>
<dbReference type="Proteomes" id="UP000018418">
    <property type="component" value="Unassembled WGS sequence"/>
</dbReference>
<keyword evidence="1" id="KW-1133">Transmembrane helix</keyword>
<sequence>MPLLELIQIFFINIVFYHFIFFLTFRCFFQCIWSFLGLSFLLVFRPLLSLESSFMTDPKATFIEIDAIGKPCPMPLLMLKRAIKSAPAQQKFCLKASDPNSEIDILRYCQLQKRQCQMIKISEHELHYIIE</sequence>
<feature type="transmembrane region" description="Helical" evidence="1">
    <location>
        <begin position="32"/>
        <end position="48"/>
    </location>
</feature>
<feature type="transmembrane region" description="Helical" evidence="1">
    <location>
        <begin position="6"/>
        <end position="25"/>
    </location>
</feature>
<evidence type="ECO:0000313" key="3">
    <source>
        <dbReference type="EMBL" id="ESK51133.1"/>
    </source>
</evidence>
<dbReference type="HOGENOM" id="CLU_1922965_0_0_6"/>
<dbReference type="AlphaFoldDB" id="V2U9G5"/>
<keyword evidence="1" id="KW-0812">Transmembrane</keyword>
<name>V2U9G5_9GAMM</name>
<dbReference type="InterPro" id="IPR001455">
    <property type="entry name" value="TusA-like"/>
</dbReference>
<dbReference type="PATRIC" id="fig|1341683.3.peg.1625"/>
<dbReference type="Pfam" id="PF01206">
    <property type="entry name" value="TusA"/>
    <property type="match status" value="1"/>
</dbReference>
<reference evidence="3 4" key="1">
    <citation type="submission" date="2013-10" db="EMBL/GenBank/DDBJ databases">
        <title>The Genome Sequence of Acinetobacter brisouii CIP 110357.</title>
        <authorList>
            <consortium name="The Broad Institute Genomics Platform"/>
            <consortium name="The Broad Institute Genome Sequencing Center for Infectious Disease"/>
            <person name="Cerqueira G."/>
            <person name="Feldgarden M."/>
            <person name="Courvalin P."/>
            <person name="Grillot-Courvalin C."/>
            <person name="Clermont D."/>
            <person name="Rocha E."/>
            <person name="Yoon E.-J."/>
            <person name="Nemec A."/>
            <person name="Young S.K."/>
            <person name="Zeng Q."/>
            <person name="Gargeya S."/>
            <person name="Fitzgerald M."/>
            <person name="Abouelleil A."/>
            <person name="Alvarado L."/>
            <person name="Berlin A.M."/>
            <person name="Chapman S.B."/>
            <person name="Gainer-Dewar J."/>
            <person name="Goldberg J."/>
            <person name="Gnerre S."/>
            <person name="Griggs A."/>
            <person name="Gujja S."/>
            <person name="Hansen M."/>
            <person name="Howarth C."/>
            <person name="Imamovic A."/>
            <person name="Ireland A."/>
            <person name="Larimer J."/>
            <person name="McCowan C."/>
            <person name="Murphy C."/>
            <person name="Pearson M."/>
            <person name="Poon T.W."/>
            <person name="Priest M."/>
            <person name="Roberts A."/>
            <person name="Saif S."/>
            <person name="Shea T."/>
            <person name="Sykes S."/>
            <person name="Wortman J."/>
            <person name="Nusbaum C."/>
            <person name="Birren B."/>
        </authorList>
    </citation>
    <scope>NUCLEOTIDE SEQUENCE [LARGE SCALE GENOMIC DNA]</scope>
    <source>
        <strain evidence="3 4">CIP 110357</strain>
    </source>
</reference>
<dbReference type="Gene3D" id="3.30.110.40">
    <property type="entry name" value="TusA-like domain"/>
    <property type="match status" value="1"/>
</dbReference>
<evidence type="ECO:0000259" key="2">
    <source>
        <dbReference type="Pfam" id="PF01206"/>
    </source>
</evidence>
<keyword evidence="1" id="KW-0472">Membrane</keyword>
<dbReference type="SUPFAM" id="SSF64307">
    <property type="entry name" value="SirA-like"/>
    <property type="match status" value="1"/>
</dbReference>
<accession>V2U9G5</accession>
<organism evidence="3 4">
    <name type="scientific">Acinetobacter brisouii CIP 110357</name>
    <dbReference type="NCBI Taxonomy" id="1341683"/>
    <lineage>
        <taxon>Bacteria</taxon>
        <taxon>Pseudomonadati</taxon>
        <taxon>Pseudomonadota</taxon>
        <taxon>Gammaproteobacteria</taxon>
        <taxon>Moraxellales</taxon>
        <taxon>Moraxellaceae</taxon>
        <taxon>Acinetobacter</taxon>
    </lineage>
</organism>
<dbReference type="STRING" id="396323.VH98_02755"/>
<feature type="domain" description="UPF0033" evidence="2">
    <location>
        <begin position="63"/>
        <end position="130"/>
    </location>
</feature>
<evidence type="ECO:0000313" key="4">
    <source>
        <dbReference type="Proteomes" id="UP000018418"/>
    </source>
</evidence>